<feature type="compositionally biased region" description="Gly residues" evidence="1">
    <location>
        <begin position="186"/>
        <end position="249"/>
    </location>
</feature>
<dbReference type="Proteomes" id="UP000239747">
    <property type="component" value="Unassembled WGS sequence"/>
</dbReference>
<name>A0A2S7UAW8_9FLAO</name>
<dbReference type="PANTHER" id="PTHR37612:SF20">
    <property type="entry name" value="PER-HEXAMER REPEAT PROTEIN 5-RELATED"/>
    <property type="match status" value="1"/>
</dbReference>
<evidence type="ECO:0000256" key="1">
    <source>
        <dbReference type="SAM" id="MobiDB-lite"/>
    </source>
</evidence>
<dbReference type="InterPro" id="IPR052258">
    <property type="entry name" value="Diverse_Func_Domain-Protein"/>
</dbReference>
<sequence length="524" mass="56027">MSCEGNMALETSKSEAKYSLEILNQLPRNTKLINSLRSVKNKLANSDLQKSYYDSVNNIYIDENHINYLSSGQYESYTFSVYDPIDTTRVSNLLFHKRYDGSFTPILFKYDKSDAINPDNLSIEYEVISTNFQKSASIAGLLEPCGMTSDCACWRIGETYDDGTFQIIIETTTDDCTISFIDDGSDGGSGGGGGSGSGSGSGTGGSGSGSGSGTGGSGSGSGSGSSGSGSGNGAGSSGSGNGSSSGGSTGNNNPDDPNEKTPCLSLSNGDCAGAVSVTIPSPTQDSKAEELKAITDDAVVNSELIRVQSLIDSDSSGNYSEDGAKIVKRDGQPTTSRQPSEKLGNEVYYDDPAPENENISIHIHQTKAKVVDRYGDEIIVETIPAPSNFDVLKFLQNCDEAQDNANDDLEFEDIIHIVPTIIGTYAIVVNDSLMDNSTTPPQTEAESALDELIAPNNPDAFYDFIDEYKIKIVKNSDQKTDQRLRDDFINFINNYKLPSGRSLGLTIYLADRNTDGSINEWIKQ</sequence>
<reference evidence="2 3" key="1">
    <citation type="submission" date="2017-01" db="EMBL/GenBank/DDBJ databases">
        <title>Trade-off between light-utilization and light-protection in marine flavobacteria.</title>
        <authorList>
            <person name="Kumagai Y."/>
            <person name="Yoshizawa S."/>
            <person name="Kogure K."/>
            <person name="Iwasaki W."/>
        </authorList>
    </citation>
    <scope>NUCLEOTIDE SEQUENCE [LARGE SCALE GENOMIC DNA]</scope>
    <source>
        <strain evidence="2 3">KCTC 32109</strain>
    </source>
</reference>
<feature type="region of interest" description="Disordered" evidence="1">
    <location>
        <begin position="313"/>
        <end position="346"/>
    </location>
</feature>
<dbReference type="EMBL" id="MTPW01000001">
    <property type="protein sequence ID" value="PQJ31554.1"/>
    <property type="molecule type" value="Genomic_DNA"/>
</dbReference>
<accession>A0A2S7UAW8</accession>
<organism evidence="2 3">
    <name type="scientific">Nonlabens arenilitoris</name>
    <dbReference type="NCBI Taxonomy" id="1217969"/>
    <lineage>
        <taxon>Bacteria</taxon>
        <taxon>Pseudomonadati</taxon>
        <taxon>Bacteroidota</taxon>
        <taxon>Flavobacteriia</taxon>
        <taxon>Flavobacteriales</taxon>
        <taxon>Flavobacteriaceae</taxon>
        <taxon>Nonlabens</taxon>
    </lineage>
</organism>
<protein>
    <submittedName>
        <fullName evidence="2">Uncharacterized protein</fullName>
    </submittedName>
</protein>
<feature type="compositionally biased region" description="Basic and acidic residues" evidence="1">
    <location>
        <begin position="322"/>
        <end position="331"/>
    </location>
</feature>
<proteinExistence type="predicted"/>
<comment type="caution">
    <text evidence="2">The sequence shown here is derived from an EMBL/GenBank/DDBJ whole genome shotgun (WGS) entry which is preliminary data.</text>
</comment>
<dbReference type="AlphaFoldDB" id="A0A2S7UAW8"/>
<feature type="region of interest" description="Disordered" evidence="1">
    <location>
        <begin position="180"/>
        <end position="267"/>
    </location>
</feature>
<evidence type="ECO:0000313" key="2">
    <source>
        <dbReference type="EMBL" id="PQJ31554.1"/>
    </source>
</evidence>
<dbReference type="PANTHER" id="PTHR37612">
    <property type="entry name" value="FIBROIN HEAVY CHAIN FIB-H LIKE PROTEIN"/>
    <property type="match status" value="1"/>
</dbReference>
<evidence type="ECO:0000313" key="3">
    <source>
        <dbReference type="Proteomes" id="UP000239747"/>
    </source>
</evidence>
<keyword evidence="3" id="KW-1185">Reference proteome</keyword>
<gene>
    <name evidence="2" type="ORF">BST92_06275</name>
</gene>